<feature type="transmembrane region" description="Helical" evidence="16">
    <location>
        <begin position="330"/>
        <end position="352"/>
    </location>
</feature>
<feature type="transmembrane region" description="Helical" evidence="16">
    <location>
        <begin position="276"/>
        <end position="299"/>
    </location>
</feature>
<dbReference type="GO" id="GO:0008137">
    <property type="term" value="F:NADH dehydrogenase (ubiquinone) activity"/>
    <property type="evidence" value="ECO:0007669"/>
    <property type="project" value="UniProtKB-EC"/>
</dbReference>
<organism evidence="20">
    <name type="scientific">Luciocephalus pulcher</name>
    <name type="common">pikehead</name>
    <dbReference type="NCBI Taxonomy" id="271166"/>
    <lineage>
        <taxon>Eukaryota</taxon>
        <taxon>Metazoa</taxon>
        <taxon>Chordata</taxon>
        <taxon>Craniata</taxon>
        <taxon>Vertebrata</taxon>
        <taxon>Euteleostomi</taxon>
        <taxon>Actinopterygii</taxon>
        <taxon>Neopterygii</taxon>
        <taxon>Teleostei</taxon>
        <taxon>Neoteleostei</taxon>
        <taxon>Acanthomorphata</taxon>
        <taxon>Anabantaria</taxon>
        <taxon>Anabantiformes</taxon>
        <taxon>Anabantoidei</taxon>
        <taxon>Osphronemidae</taxon>
        <taxon>Luciocephalinae</taxon>
        <taxon>Luciocephalus</taxon>
    </lineage>
</organism>
<keyword evidence="8" id="KW-1278">Translocase</keyword>
<feature type="transmembrane region" description="Helical" evidence="16">
    <location>
        <begin position="373"/>
        <end position="392"/>
    </location>
</feature>
<keyword evidence="10 16" id="KW-1133">Transmembrane helix</keyword>
<dbReference type="EMBL" id="AP006831">
    <property type="protein sequence ID" value="BBU26212.1"/>
    <property type="molecule type" value="Genomic_DNA"/>
</dbReference>
<evidence type="ECO:0000256" key="8">
    <source>
        <dbReference type="ARBA" id="ARBA00022967"/>
    </source>
</evidence>
<dbReference type="PANTHER" id="PTHR42829:SF2">
    <property type="entry name" value="NADH-UBIQUINONE OXIDOREDUCTASE CHAIN 5"/>
    <property type="match status" value="1"/>
</dbReference>
<evidence type="ECO:0000256" key="7">
    <source>
        <dbReference type="ARBA" id="ARBA00022792"/>
    </source>
</evidence>
<evidence type="ECO:0000256" key="5">
    <source>
        <dbReference type="ARBA" id="ARBA00022660"/>
    </source>
</evidence>
<dbReference type="InterPro" id="IPR001516">
    <property type="entry name" value="Proton_antipo_N"/>
</dbReference>
<accession>A0A679EPT4</accession>
<feature type="domain" description="NADH:quinone oxidoreductase/Mrp antiporter transmembrane" evidence="17">
    <location>
        <begin position="138"/>
        <end position="419"/>
    </location>
</feature>
<comment type="catalytic activity">
    <reaction evidence="15 16">
        <text>a ubiquinone + NADH + 5 H(+)(in) = a ubiquinol + NAD(+) + 4 H(+)(out)</text>
        <dbReference type="Rhea" id="RHEA:29091"/>
        <dbReference type="Rhea" id="RHEA-COMP:9565"/>
        <dbReference type="Rhea" id="RHEA-COMP:9566"/>
        <dbReference type="ChEBI" id="CHEBI:15378"/>
        <dbReference type="ChEBI" id="CHEBI:16389"/>
        <dbReference type="ChEBI" id="CHEBI:17976"/>
        <dbReference type="ChEBI" id="CHEBI:57540"/>
        <dbReference type="ChEBI" id="CHEBI:57945"/>
        <dbReference type="EC" id="7.1.1.2"/>
    </reaction>
</comment>
<feature type="transmembrane region" description="Helical" evidence="16">
    <location>
        <begin position="412"/>
        <end position="435"/>
    </location>
</feature>
<dbReference type="EC" id="7.1.1.2" evidence="2 16"/>
<dbReference type="Pfam" id="PF00662">
    <property type="entry name" value="Proton_antipo_N"/>
    <property type="match status" value="1"/>
</dbReference>
<feature type="transmembrane region" description="Helical" evidence="16">
    <location>
        <begin position="176"/>
        <end position="195"/>
    </location>
</feature>
<evidence type="ECO:0000256" key="12">
    <source>
        <dbReference type="ARBA" id="ARBA00023075"/>
    </source>
</evidence>
<dbReference type="GO" id="GO:0005743">
    <property type="term" value="C:mitochondrial inner membrane"/>
    <property type="evidence" value="ECO:0007669"/>
    <property type="project" value="UniProtKB-SubCell"/>
</dbReference>
<dbReference type="InterPro" id="IPR001750">
    <property type="entry name" value="ND/Mrp_TM"/>
</dbReference>
<dbReference type="InterPro" id="IPR018393">
    <property type="entry name" value="NADHpl_OxRdtase_5_subgr"/>
</dbReference>
<name>A0A679EPT4_9TELE</name>
<feature type="transmembrane region" description="Helical" evidence="16">
    <location>
        <begin position="48"/>
        <end position="68"/>
    </location>
</feature>
<dbReference type="GO" id="GO:0015990">
    <property type="term" value="P:electron transport coupled proton transport"/>
    <property type="evidence" value="ECO:0007669"/>
    <property type="project" value="TreeGrafter"/>
</dbReference>
<feature type="transmembrane region" description="Helical" evidence="16">
    <location>
        <begin position="591"/>
        <end position="610"/>
    </location>
</feature>
<dbReference type="GO" id="GO:0042773">
    <property type="term" value="P:ATP synthesis coupled electron transport"/>
    <property type="evidence" value="ECO:0007669"/>
    <property type="project" value="InterPro"/>
</dbReference>
<feature type="transmembrane region" description="Helical" evidence="16">
    <location>
        <begin position="6"/>
        <end position="28"/>
    </location>
</feature>
<feature type="transmembrane region" description="Helical" evidence="16">
    <location>
        <begin position="88"/>
        <end position="109"/>
    </location>
</feature>
<keyword evidence="11 16" id="KW-0520">NAD</keyword>
<feature type="transmembrane region" description="Helical" evidence="16">
    <location>
        <begin position="462"/>
        <end position="481"/>
    </location>
</feature>
<keyword evidence="6 16" id="KW-0812">Transmembrane</keyword>
<feature type="domain" description="NADH dehydrogenase subunit 5 C-terminal" evidence="19">
    <location>
        <begin position="427"/>
        <end position="608"/>
    </location>
</feature>
<comment type="function">
    <text evidence="16">Core subunit of the mitochondrial membrane respiratory chain NADH dehydrogenase (Complex I) which catalyzes electron transfer from NADH through the respiratory chain, using ubiquinone as an electron acceptor. Essential for the catalytic activity and assembly of complex I.</text>
</comment>
<dbReference type="AlphaFoldDB" id="A0A679EPT4"/>
<dbReference type="GO" id="GO:0003954">
    <property type="term" value="F:NADH dehydrogenase activity"/>
    <property type="evidence" value="ECO:0007669"/>
    <property type="project" value="TreeGrafter"/>
</dbReference>
<keyword evidence="12 16" id="KW-0830">Ubiquinone</keyword>
<dbReference type="InterPro" id="IPR003945">
    <property type="entry name" value="NU5C-like"/>
</dbReference>
<evidence type="ECO:0000256" key="16">
    <source>
        <dbReference type="RuleBase" id="RU003404"/>
    </source>
</evidence>
<dbReference type="Pfam" id="PF06455">
    <property type="entry name" value="NADH5_C"/>
    <property type="match status" value="1"/>
</dbReference>
<feature type="domain" description="NADH-Ubiquinone oxidoreductase (complex I) chain 5 N-terminal" evidence="18">
    <location>
        <begin position="72"/>
        <end position="122"/>
    </location>
</feature>
<keyword evidence="4 16" id="KW-0813">Transport</keyword>
<keyword evidence="7" id="KW-0999">Mitochondrion inner membrane</keyword>
<evidence type="ECO:0000259" key="17">
    <source>
        <dbReference type="Pfam" id="PF00361"/>
    </source>
</evidence>
<evidence type="ECO:0000256" key="11">
    <source>
        <dbReference type="ARBA" id="ARBA00023027"/>
    </source>
</evidence>
<feature type="transmembrane region" description="Helical" evidence="16">
    <location>
        <begin position="121"/>
        <end position="138"/>
    </location>
</feature>
<evidence type="ECO:0000256" key="6">
    <source>
        <dbReference type="ARBA" id="ARBA00022692"/>
    </source>
</evidence>
<evidence type="ECO:0000259" key="18">
    <source>
        <dbReference type="Pfam" id="PF00662"/>
    </source>
</evidence>
<keyword evidence="5" id="KW-0679">Respiratory chain</keyword>
<feature type="transmembrane region" description="Helical" evidence="16">
    <location>
        <begin position="144"/>
        <end position="164"/>
    </location>
</feature>
<dbReference type="Pfam" id="PF00361">
    <property type="entry name" value="Proton_antipo_M"/>
    <property type="match status" value="1"/>
</dbReference>
<evidence type="ECO:0000256" key="4">
    <source>
        <dbReference type="ARBA" id="ARBA00022448"/>
    </source>
</evidence>
<evidence type="ECO:0000256" key="1">
    <source>
        <dbReference type="ARBA" id="ARBA00004448"/>
    </source>
</evidence>
<evidence type="ECO:0000256" key="3">
    <source>
        <dbReference type="ARBA" id="ARBA00021096"/>
    </source>
</evidence>
<evidence type="ECO:0000256" key="15">
    <source>
        <dbReference type="ARBA" id="ARBA00049551"/>
    </source>
</evidence>
<evidence type="ECO:0000256" key="10">
    <source>
        <dbReference type="ARBA" id="ARBA00022989"/>
    </source>
</evidence>
<proteinExistence type="inferred from homology"/>
<keyword evidence="14 16" id="KW-0472">Membrane</keyword>
<sequence>MPSTPIMSSSSLILVFIILSTPLAMTFIPQLNTKQLFPQIKTAVKMAFFISLLPLVLFICEGMETVTTTWNWTNTLTFDVSISFKFDLYSLIFLPTALYVTWSILEFASWYMHSDPNINRFFKFLLIFLIAMLILVTANNMFQFFIGWEGVGIMSFLLIGWWFGRTDANTAALQAVIYNRVGDIGLIFSMAWFATKLNSWEMPQIFLTAQNLDTTPPLIGLVLAATGKSAQFGLHPWLPSAMEGPTPVSALLHSSTMVVAGIFLMVRVSPLTENNLTVLTICLCLGALTTLFTATCALTQNDIKKIVAFSTSSQLGLMMVAIGLNQPQLAFLHICTHAFFKAMLFLCSGSIIHALNDEQDIRKMGGMHQLTPFTSSCFTLGSLALTGTPFLAGFYSKDTIIEALNTSYLNAWALTLTLLATSFTAVYSLRLIFFVSMGHPRFTPMTPINENNPTVINPLKRLAWGSIIAGLLITSLVTPLKTPTLTMPLTLKLSALLVTILGLLTAIELATLTNKQFKPLPKTIPHHFSNMLGFFPMIIHRFIPKTSLKLGQTVANQMVDQTWLEKTGPKAVSQLNIPLITTTSNIQQGMIKAYITLFFFTTTLATLLTLI</sequence>
<dbReference type="InterPro" id="IPR010934">
    <property type="entry name" value="NADH_DH_su5_C"/>
</dbReference>
<evidence type="ECO:0000313" key="20">
    <source>
        <dbReference type="EMBL" id="BBU26212.1"/>
    </source>
</evidence>
<dbReference type="PRINTS" id="PR01434">
    <property type="entry name" value="NADHDHGNASE5"/>
</dbReference>
<evidence type="ECO:0000259" key="19">
    <source>
        <dbReference type="Pfam" id="PF06455"/>
    </source>
</evidence>
<evidence type="ECO:0000256" key="2">
    <source>
        <dbReference type="ARBA" id="ARBA00012944"/>
    </source>
</evidence>
<dbReference type="PANTHER" id="PTHR42829">
    <property type="entry name" value="NADH-UBIQUINONE OXIDOREDUCTASE CHAIN 5"/>
    <property type="match status" value="1"/>
</dbReference>
<keyword evidence="13 16" id="KW-0496">Mitochondrion</keyword>
<evidence type="ECO:0000256" key="14">
    <source>
        <dbReference type="ARBA" id="ARBA00023136"/>
    </source>
</evidence>
<reference evidence="20" key="1">
    <citation type="submission" date="2004-04" db="EMBL/GenBank/DDBJ databases">
        <title>The ray-finned fish phylogeny.</title>
        <authorList>
            <person name="Miya M."/>
        </authorList>
    </citation>
    <scope>NUCLEOTIDE SEQUENCE</scope>
</reference>
<evidence type="ECO:0000256" key="9">
    <source>
        <dbReference type="ARBA" id="ARBA00022982"/>
    </source>
</evidence>
<feature type="transmembrane region" description="Helical" evidence="16">
    <location>
        <begin position="493"/>
        <end position="512"/>
    </location>
</feature>
<geneLocation type="mitochondrion" evidence="20"/>
<comment type="similarity">
    <text evidence="16">Belongs to the complex I subunit 5 family.</text>
</comment>
<comment type="subcellular location">
    <subcellularLocation>
        <location evidence="1">Mitochondrion inner membrane</location>
        <topology evidence="1">Multi-pass membrane protein</topology>
    </subcellularLocation>
</comment>
<protein>
    <recommendedName>
        <fullName evidence="3 16">NADH-ubiquinone oxidoreductase chain 5</fullName>
        <ecNumber evidence="2 16">7.1.1.2</ecNumber>
    </recommendedName>
</protein>
<keyword evidence="9" id="KW-0249">Electron transport</keyword>
<gene>
    <name evidence="20" type="primary">ND5</name>
</gene>
<evidence type="ECO:0000256" key="13">
    <source>
        <dbReference type="ARBA" id="ARBA00023128"/>
    </source>
</evidence>
<feature type="transmembrane region" description="Helical" evidence="16">
    <location>
        <begin position="306"/>
        <end position="324"/>
    </location>
</feature>
<dbReference type="NCBIfam" id="TIGR01974">
    <property type="entry name" value="NDH_I_L"/>
    <property type="match status" value="1"/>
</dbReference>